<dbReference type="PANTHER" id="PTHR38767">
    <property type="entry name" value="DNA POLYMERASE III SUBUNIT CHI"/>
    <property type="match status" value="1"/>
</dbReference>
<dbReference type="PANTHER" id="PTHR38767:SF1">
    <property type="entry name" value="DNA POLYMERASE III SUBUNIT CHI"/>
    <property type="match status" value="1"/>
</dbReference>
<protein>
    <submittedName>
        <fullName evidence="1">DNA polymerase III subunit chi</fullName>
    </submittedName>
</protein>
<dbReference type="InterPro" id="IPR036768">
    <property type="entry name" value="PolIII_chi_sf"/>
</dbReference>
<dbReference type="GO" id="GO:0006260">
    <property type="term" value="P:DNA replication"/>
    <property type="evidence" value="ECO:0007669"/>
    <property type="project" value="InterPro"/>
</dbReference>
<dbReference type="SUPFAM" id="SSF102400">
    <property type="entry name" value="DNA polymerase III chi subunit"/>
    <property type="match status" value="1"/>
</dbReference>
<sequence length="144" mass="15886">MRFFTGVDEPVAWALRLVRKRHREGGRTAVFGPASVLARLDQALWSEPPLDFVPHLRLRAGDAVPVDASLTPVWLLEQPMAELACDSAVNLGFDDVEALSGFERVAEVVATESAARAAGQQRWRRYKAQGVTIHHHPQGNSHEA</sequence>
<dbReference type="RefSeq" id="WP_210801291.1">
    <property type="nucleotide sequence ID" value="NZ_JAGQDE010000004.1"/>
</dbReference>
<proteinExistence type="predicted"/>
<dbReference type="AlphaFoldDB" id="A0A941BJE4"/>
<comment type="caution">
    <text evidence="1">The sequence shown here is derived from an EMBL/GenBank/DDBJ whole genome shotgun (WGS) entry which is preliminary data.</text>
</comment>
<dbReference type="Proteomes" id="UP000678374">
    <property type="component" value="Unassembled WGS sequence"/>
</dbReference>
<organism evidence="1 2">
    <name type="scientific">Ideonella aquatica</name>
    <dbReference type="NCBI Taxonomy" id="2824119"/>
    <lineage>
        <taxon>Bacteria</taxon>
        <taxon>Pseudomonadati</taxon>
        <taxon>Pseudomonadota</taxon>
        <taxon>Betaproteobacteria</taxon>
        <taxon>Burkholderiales</taxon>
        <taxon>Sphaerotilaceae</taxon>
        <taxon>Ideonella</taxon>
    </lineage>
</organism>
<keyword evidence="2" id="KW-1185">Reference proteome</keyword>
<name>A0A941BJE4_9BURK</name>
<dbReference type="EMBL" id="JAGQDE010000004">
    <property type="protein sequence ID" value="MBQ0958783.1"/>
    <property type="molecule type" value="Genomic_DNA"/>
</dbReference>
<dbReference type="Gene3D" id="3.40.50.10110">
    <property type="entry name" value="DNA polymerase III subunit chi"/>
    <property type="match status" value="1"/>
</dbReference>
<reference evidence="1" key="1">
    <citation type="submission" date="2021-04" db="EMBL/GenBank/DDBJ databases">
        <title>The genome sequence of Ideonella sp. 4Y11.</title>
        <authorList>
            <person name="Liu Y."/>
        </authorList>
    </citation>
    <scope>NUCLEOTIDE SEQUENCE</scope>
    <source>
        <strain evidence="1">4Y11</strain>
    </source>
</reference>
<dbReference type="Pfam" id="PF04364">
    <property type="entry name" value="DNA_pol3_chi"/>
    <property type="match status" value="1"/>
</dbReference>
<dbReference type="GO" id="GO:0032298">
    <property type="term" value="P:positive regulation of DNA-templated DNA replication initiation"/>
    <property type="evidence" value="ECO:0007669"/>
    <property type="project" value="TreeGrafter"/>
</dbReference>
<accession>A0A941BJE4</accession>
<evidence type="ECO:0000313" key="2">
    <source>
        <dbReference type="Proteomes" id="UP000678374"/>
    </source>
</evidence>
<evidence type="ECO:0000313" key="1">
    <source>
        <dbReference type="EMBL" id="MBQ0958783.1"/>
    </source>
</evidence>
<dbReference type="GO" id="GO:0003887">
    <property type="term" value="F:DNA-directed DNA polymerase activity"/>
    <property type="evidence" value="ECO:0007669"/>
    <property type="project" value="InterPro"/>
</dbReference>
<dbReference type="InterPro" id="IPR007459">
    <property type="entry name" value="DNA_pol3_chi"/>
</dbReference>
<gene>
    <name evidence="1" type="ORF">KAK06_07410</name>
</gene>
<dbReference type="GO" id="GO:0003677">
    <property type="term" value="F:DNA binding"/>
    <property type="evidence" value="ECO:0007669"/>
    <property type="project" value="InterPro"/>
</dbReference>